<dbReference type="AlphaFoldDB" id="A0AAW9NP21"/>
<comment type="caution">
    <text evidence="1">The sequence shown here is derived from an EMBL/GenBank/DDBJ whole genome shotgun (WGS) entry which is preliminary data.</text>
</comment>
<dbReference type="RefSeq" id="WP_367408331.1">
    <property type="nucleotide sequence ID" value="NZ_JARNBH010000042.1"/>
</dbReference>
<proteinExistence type="predicted"/>
<protein>
    <submittedName>
        <fullName evidence="1">Uncharacterized protein</fullName>
    </submittedName>
</protein>
<dbReference type="Proteomes" id="UP001307168">
    <property type="component" value="Unassembled WGS sequence"/>
</dbReference>
<name>A0AAW9NP21_9BACI</name>
<evidence type="ECO:0000313" key="2">
    <source>
        <dbReference type="Proteomes" id="UP001307168"/>
    </source>
</evidence>
<gene>
    <name evidence="1" type="ORF">P4706_27765</name>
</gene>
<keyword evidence="2" id="KW-1185">Reference proteome</keyword>
<organism evidence="1 2">
    <name type="scientific">Peribacillus castrilensis</name>
    <dbReference type="NCBI Taxonomy" id="2897690"/>
    <lineage>
        <taxon>Bacteria</taxon>
        <taxon>Bacillati</taxon>
        <taxon>Bacillota</taxon>
        <taxon>Bacilli</taxon>
        <taxon>Bacillales</taxon>
        <taxon>Bacillaceae</taxon>
        <taxon>Peribacillus</taxon>
    </lineage>
</organism>
<accession>A0AAW9NP21</accession>
<sequence>MPAPVVSWWNADNTTQQTRWDIGTVDAGKISAATTFLVWNNRSGASDVSDMQNATITTKAADTTDTGELVLNRWIEVKVKSLGEGSVNKIGYNATATPPGPVTRRVATTSSTTNADGTFTPGVAPHAVDPVVGTVDILGVKNSGDIASAKGNFVELVLQANVPTNASAGKVDFLTRISYQYV</sequence>
<evidence type="ECO:0000313" key="1">
    <source>
        <dbReference type="EMBL" id="MEC0276790.1"/>
    </source>
</evidence>
<reference evidence="1 2" key="1">
    <citation type="submission" date="2023-03" db="EMBL/GenBank/DDBJ databases">
        <title>Bacillus Genome Sequencing.</title>
        <authorList>
            <person name="Dunlap C."/>
        </authorList>
    </citation>
    <scope>NUCLEOTIDE SEQUENCE [LARGE SCALE GENOMIC DNA]</scope>
    <source>
        <strain evidence="1 2">B-41290</strain>
    </source>
</reference>
<dbReference type="EMBL" id="JARNBH010000042">
    <property type="protein sequence ID" value="MEC0276790.1"/>
    <property type="molecule type" value="Genomic_DNA"/>
</dbReference>